<dbReference type="AlphaFoldDB" id="A0A6S7D1L4"/>
<evidence type="ECO:0008006" key="4">
    <source>
        <dbReference type="Google" id="ProtNLM"/>
    </source>
</evidence>
<dbReference type="Pfam" id="PF06996">
    <property type="entry name" value="T6SS_TssG"/>
    <property type="match status" value="1"/>
</dbReference>
<protein>
    <recommendedName>
        <fullName evidence="4">Type VI secretion system baseplate subunit TssG</fullName>
    </recommendedName>
</protein>
<gene>
    <name evidence="2" type="ORF">LMG26858_00561</name>
</gene>
<sequence length="372" mass="41703">MDNAQPASDPIRASAASAAPSGALAQWWLAVEREPHAHDLFHALRWIDALAGGRKPLGRDTVARYEPVRLRQEPSLAFAPSTVARARPAEGGRPAELSIYSFGLFGPNGPLPLHLTEHAHERMAHHGDRTLSAFADVFHHRLILLFYRAWADAQSTVSLDRKDERFTRYVASLLHMGEPSMRRRDAVLDHAKYYMAGHLTRQTRNPEGLKHILQSFFGMPVHIREFVPQWIRLEPEQRLGLGGFAGLGRDTVLGVAVRDAQHKFRIEIGPLALEDYLSFLPGGTRARQLTHWVRHYIGMELAWDLRPVLRAEDARGLTLGAQRPLGLSSWLGKRRPEQGEACDLVLDYESRGRVPQRGRQPAPTPTSTATRA</sequence>
<dbReference type="Proteomes" id="UP000494117">
    <property type="component" value="Unassembled WGS sequence"/>
</dbReference>
<evidence type="ECO:0000256" key="1">
    <source>
        <dbReference type="SAM" id="MobiDB-lite"/>
    </source>
</evidence>
<dbReference type="PANTHER" id="PTHR35564">
    <property type="match status" value="1"/>
</dbReference>
<dbReference type="InterPro" id="IPR010732">
    <property type="entry name" value="T6SS_TssG-like"/>
</dbReference>
<name>A0A6S7D1L4_9BURK</name>
<dbReference type="EMBL" id="CADILG010000002">
    <property type="protein sequence ID" value="CAB3828309.1"/>
    <property type="molecule type" value="Genomic_DNA"/>
</dbReference>
<keyword evidence="3" id="KW-1185">Reference proteome</keyword>
<organism evidence="2 3">
    <name type="scientific">Achromobacter anxifer</name>
    <dbReference type="NCBI Taxonomy" id="1287737"/>
    <lineage>
        <taxon>Bacteria</taxon>
        <taxon>Pseudomonadati</taxon>
        <taxon>Pseudomonadota</taxon>
        <taxon>Betaproteobacteria</taxon>
        <taxon>Burkholderiales</taxon>
        <taxon>Alcaligenaceae</taxon>
        <taxon>Achromobacter</taxon>
    </lineage>
</organism>
<evidence type="ECO:0000313" key="2">
    <source>
        <dbReference type="EMBL" id="CAB3828309.1"/>
    </source>
</evidence>
<proteinExistence type="predicted"/>
<evidence type="ECO:0000313" key="3">
    <source>
        <dbReference type="Proteomes" id="UP000494117"/>
    </source>
</evidence>
<dbReference type="PANTHER" id="PTHR35564:SF4">
    <property type="entry name" value="CYTOPLASMIC PROTEIN"/>
    <property type="match status" value="1"/>
</dbReference>
<reference evidence="2 3" key="1">
    <citation type="submission" date="2020-04" db="EMBL/GenBank/DDBJ databases">
        <authorList>
            <person name="De Canck E."/>
        </authorList>
    </citation>
    <scope>NUCLEOTIDE SEQUENCE [LARGE SCALE GENOMIC DNA]</scope>
    <source>
        <strain evidence="2 3">LMG 26858</strain>
    </source>
</reference>
<accession>A0A6S7D1L4</accession>
<dbReference type="NCBIfam" id="TIGR03347">
    <property type="entry name" value="VI_chp_1"/>
    <property type="match status" value="1"/>
</dbReference>
<feature type="region of interest" description="Disordered" evidence="1">
    <location>
        <begin position="349"/>
        <end position="372"/>
    </location>
</feature>